<protein>
    <recommendedName>
        <fullName evidence="3">Proteasome assembly chaperone 1</fullName>
    </recommendedName>
</protein>
<proteinExistence type="predicted"/>
<evidence type="ECO:0000256" key="1">
    <source>
        <dbReference type="SAM" id="MobiDB-lite"/>
    </source>
</evidence>
<sequence>MIHGLLDQIQPDASDEEDDEQPETDFVFRASGAAHAGSEGGDAVDPTSCRAVVVCGPGAATTFALSALPLQPVPWLLALAKEGTARTFPPPPKPPRFFVVSTGRQPVAVALLEGPVPAYLAGAWAEALLAGFGGAAEVLLLDRVFRAGWLAPGGRERPLEPHLCGLWTAAWGAEGPPGLGSLARLPAPNTVEGLGAALLTQCEAERRRCLVALALQDGAHLGEGCVRSFTGLAPLLQELGVLPADWQQPDFRETVRKVIPPMSMSIYA</sequence>
<gene>
    <name evidence="2" type="ORF">PBAH0796_LOCUS27796</name>
</gene>
<feature type="compositionally biased region" description="Acidic residues" evidence="1">
    <location>
        <begin position="13"/>
        <end position="22"/>
    </location>
</feature>
<name>A0A7S0B6J7_9DINO</name>
<evidence type="ECO:0008006" key="3">
    <source>
        <dbReference type="Google" id="ProtNLM"/>
    </source>
</evidence>
<accession>A0A7S0B6J7</accession>
<dbReference type="EMBL" id="HBEG01045738">
    <property type="protein sequence ID" value="CAD8384108.1"/>
    <property type="molecule type" value="Transcribed_RNA"/>
</dbReference>
<evidence type="ECO:0000313" key="2">
    <source>
        <dbReference type="EMBL" id="CAD8384108.1"/>
    </source>
</evidence>
<organism evidence="2">
    <name type="scientific">Pyrodinium bahamense</name>
    <dbReference type="NCBI Taxonomy" id="73915"/>
    <lineage>
        <taxon>Eukaryota</taxon>
        <taxon>Sar</taxon>
        <taxon>Alveolata</taxon>
        <taxon>Dinophyceae</taxon>
        <taxon>Gonyaulacales</taxon>
        <taxon>Pyrocystaceae</taxon>
        <taxon>Pyrodinium</taxon>
    </lineage>
</organism>
<feature type="region of interest" description="Disordered" evidence="1">
    <location>
        <begin position="1"/>
        <end position="22"/>
    </location>
</feature>
<dbReference type="AlphaFoldDB" id="A0A7S0B6J7"/>
<reference evidence="2" key="1">
    <citation type="submission" date="2021-01" db="EMBL/GenBank/DDBJ databases">
        <authorList>
            <person name="Corre E."/>
            <person name="Pelletier E."/>
            <person name="Niang G."/>
            <person name="Scheremetjew M."/>
            <person name="Finn R."/>
            <person name="Kale V."/>
            <person name="Holt S."/>
            <person name="Cochrane G."/>
            <person name="Meng A."/>
            <person name="Brown T."/>
            <person name="Cohen L."/>
        </authorList>
    </citation>
    <scope>NUCLEOTIDE SEQUENCE</scope>
    <source>
        <strain evidence="2">Pbaha01</strain>
    </source>
</reference>